<organism evidence="2 3">
    <name type="scientific">Curvularia clavata</name>
    <dbReference type="NCBI Taxonomy" id="95742"/>
    <lineage>
        <taxon>Eukaryota</taxon>
        <taxon>Fungi</taxon>
        <taxon>Dikarya</taxon>
        <taxon>Ascomycota</taxon>
        <taxon>Pezizomycotina</taxon>
        <taxon>Dothideomycetes</taxon>
        <taxon>Pleosporomycetidae</taxon>
        <taxon>Pleosporales</taxon>
        <taxon>Pleosporineae</taxon>
        <taxon>Pleosporaceae</taxon>
        <taxon>Curvularia</taxon>
    </lineage>
</organism>
<keyword evidence="3" id="KW-1185">Reference proteome</keyword>
<dbReference type="AlphaFoldDB" id="A0A9Q8Z1G2"/>
<evidence type="ECO:0000313" key="3">
    <source>
        <dbReference type="Proteomes" id="UP001056012"/>
    </source>
</evidence>
<accession>A0A9Q8Z1G2</accession>
<sequence>MNHSESYPRHDSMLSSLSPSSNYQSSPSTVCTTPTQPLRSPIMATSPVGTTILRPHYRDNSTALTYTFEQMVNFIWRQHPSQPRVLVPGGSYTDLTTGQTFTHDQMMAITRPRQLGQSGQSVQHQFQQPSQQQVHASSNGYNIQPRTYQQMMPLQQQHIRQMQQVQPAHIKAQMQQTQGQQWVQCSIPHQQMQPKKHLSYQTSNKRQIVAADQYGHQWTQEQYREMLRRRQLQMVHLSAAVSPLLQQQGQNVPQVSPPMTLSQRSSNNAGRPPTPWPRAELLQRQQMNIQSPQASPHPQSQEQSQLALPVVTSYMQQPVHPAPSECQLVPKQLAEMIRVRQARKNILPPSKSSNGAKAPIPAKPSTQPAAHKQGVRKPQKQPRPQSVLIPAPPKIPEATQTVQQTTISRAKPVPNPETPKSCNSTMAPLIRKTDMPPPPVPKGPNRPSTGVSAPASPKVASLGQSPYPTTSSPRPSTPRTDVDPIEIGFDAAIREELAQYLADCYKYASEETSSQDSVPGGSDSCLGTPQPRTTTNTPTTATITSTSTTPTTPTTTSNPLTLTAPSPILSSPVTPRSPSPSHNILANCPFSLFNNHQELREGGYPGFVDYHDPHAVVIVEEQRDPWRAPEERSMSEERAQLEWDIMVTEGRYAGLGTEEDGEGEECEGME</sequence>
<dbReference type="OrthoDB" id="3694495at2759"/>
<feature type="compositionally biased region" description="Polar residues" evidence="1">
    <location>
        <begin position="29"/>
        <end position="38"/>
    </location>
</feature>
<gene>
    <name evidence="2" type="ORF">yc1106_00343</name>
</gene>
<feature type="compositionally biased region" description="Pro residues" evidence="1">
    <location>
        <begin position="435"/>
        <end position="444"/>
    </location>
</feature>
<feature type="compositionally biased region" description="Low complexity" evidence="1">
    <location>
        <begin position="465"/>
        <end position="479"/>
    </location>
</feature>
<feature type="region of interest" description="Disordered" evidence="1">
    <location>
        <begin position="344"/>
        <end position="487"/>
    </location>
</feature>
<feature type="compositionally biased region" description="Low complexity" evidence="1">
    <location>
        <begin position="13"/>
        <end position="28"/>
    </location>
</feature>
<feature type="compositionally biased region" description="Low complexity" evidence="1">
    <location>
        <begin position="116"/>
        <end position="137"/>
    </location>
</feature>
<evidence type="ECO:0000313" key="2">
    <source>
        <dbReference type="EMBL" id="USP73069.1"/>
    </source>
</evidence>
<reference evidence="2" key="1">
    <citation type="submission" date="2021-12" db="EMBL/GenBank/DDBJ databases">
        <title>Curvularia clavata genome.</title>
        <authorList>
            <person name="Cao Y."/>
        </authorList>
    </citation>
    <scope>NUCLEOTIDE SEQUENCE</scope>
    <source>
        <strain evidence="2">Yc1106</strain>
    </source>
</reference>
<feature type="compositionally biased region" description="Low complexity" evidence="1">
    <location>
        <begin position="528"/>
        <end position="565"/>
    </location>
</feature>
<feature type="compositionally biased region" description="Polar residues" evidence="1">
    <location>
        <begin position="398"/>
        <end position="408"/>
    </location>
</feature>
<name>A0A9Q8Z1G2_CURCL</name>
<feature type="region of interest" description="Disordered" evidence="1">
    <location>
        <begin position="247"/>
        <end position="277"/>
    </location>
</feature>
<dbReference type="VEuPathDB" id="FungiDB:yc1106_00343"/>
<dbReference type="EMBL" id="CP089274">
    <property type="protein sequence ID" value="USP73069.1"/>
    <property type="molecule type" value="Genomic_DNA"/>
</dbReference>
<feature type="region of interest" description="Disordered" evidence="1">
    <location>
        <begin position="512"/>
        <end position="565"/>
    </location>
</feature>
<dbReference type="Proteomes" id="UP001056012">
    <property type="component" value="Chromosome 1"/>
</dbReference>
<feature type="compositionally biased region" description="Basic and acidic residues" evidence="1">
    <location>
        <begin position="1"/>
        <end position="12"/>
    </location>
</feature>
<protein>
    <submittedName>
        <fullName evidence="2">Uncharacterized protein</fullName>
    </submittedName>
</protein>
<feature type="region of interest" description="Disordered" evidence="1">
    <location>
        <begin position="114"/>
        <end position="137"/>
    </location>
</feature>
<feature type="region of interest" description="Disordered" evidence="1">
    <location>
        <begin position="1"/>
        <end position="43"/>
    </location>
</feature>
<evidence type="ECO:0000256" key="1">
    <source>
        <dbReference type="SAM" id="MobiDB-lite"/>
    </source>
</evidence>
<proteinExistence type="predicted"/>
<feature type="compositionally biased region" description="Polar residues" evidence="1">
    <location>
        <begin position="247"/>
        <end position="269"/>
    </location>
</feature>